<dbReference type="EMBL" id="VULT01000001">
    <property type="protein sequence ID" value="MSS16375.1"/>
    <property type="molecule type" value="Genomic_DNA"/>
</dbReference>
<evidence type="ECO:0000313" key="2">
    <source>
        <dbReference type="Proteomes" id="UP000483362"/>
    </source>
</evidence>
<dbReference type="Gene3D" id="3.40.50.1440">
    <property type="entry name" value="Tubulin/FtsZ, GTPase domain"/>
    <property type="match status" value="1"/>
</dbReference>
<dbReference type="AlphaFoldDB" id="A0A6L5XA87"/>
<comment type="caution">
    <text evidence="1">The sequence shown here is derived from an EMBL/GenBank/DDBJ whole genome shotgun (WGS) entry which is preliminary data.</text>
</comment>
<reference evidence="1 2" key="1">
    <citation type="submission" date="2019-08" db="EMBL/GenBank/DDBJ databases">
        <title>In-depth cultivation of the pig gut microbiome towards novel bacterial diversity and tailored functional studies.</title>
        <authorList>
            <person name="Wylensek D."/>
            <person name="Hitch T.C.A."/>
            <person name="Clavel T."/>
        </authorList>
    </citation>
    <scope>NUCLEOTIDE SEQUENCE [LARGE SCALE GENOMIC DNA]</scope>
    <source>
        <strain evidence="1 2">Oil-RF-744-WCA-WT-10</strain>
    </source>
</reference>
<organism evidence="1 2">
    <name type="scientific">Sodaliphilus pleomorphus</name>
    <dbReference type="NCBI Taxonomy" id="2606626"/>
    <lineage>
        <taxon>Bacteria</taxon>
        <taxon>Pseudomonadati</taxon>
        <taxon>Bacteroidota</taxon>
        <taxon>Bacteroidia</taxon>
        <taxon>Bacteroidales</taxon>
        <taxon>Muribaculaceae</taxon>
        <taxon>Sodaliphilus</taxon>
    </lineage>
</organism>
<gene>
    <name evidence="1" type="ORF">FYJ29_01105</name>
</gene>
<name>A0A6L5XA87_9BACT</name>
<sequence>MRLFIFAIGGTGSRVLKSLVMLSAAGVRPVDDDGRPVPNFEIVPVIIDPHKSNEDLKRAEQLLNQYCLVRDKLYGRGVNGDGFFANKISTLRQVMGMTSTTINDSFVFNMEAVGQRRFADFIGYDTMDEPNQALTSLLFAPYQLDNKMNIGFVGSPNIGSVALNMIKDSDEFKAFANVFNQGDRIFFISSIFGGTGAAGFPIMVKNIRQAQNLEVSNKEFLRDAPIGGLTVLPYFSLNNSQGKSIDKADFVVKTQSALQYYNETLTGANDRNVNAIFYLGDQTPSIPYDYDPGNVRDQHDPAHLVELVGALAPLKFAGMGNDQFYTAGGGFMPTKAFEYGLDKDVLDVDFTTFGLETRRAIYKPMVKFHMLYLYLRTAFAGVIGQGFTQDEPKLKSDFVTTQFYRTLTGPFFDRYTEWLTELYGNMRHVELFNAGESDYAGIIHNVVTKKGFFGRKSVDANTFTAALNKLSRDNKKYAGRTVEYKLLDLFDQAAGHILDERYENIN</sequence>
<evidence type="ECO:0000313" key="1">
    <source>
        <dbReference type="EMBL" id="MSS16375.1"/>
    </source>
</evidence>
<accession>A0A6L5XA87</accession>
<dbReference type="RefSeq" id="WP_154327841.1">
    <property type="nucleotide sequence ID" value="NZ_CP045696.1"/>
</dbReference>
<dbReference type="Proteomes" id="UP000483362">
    <property type="component" value="Unassembled WGS sequence"/>
</dbReference>
<proteinExistence type="predicted"/>
<dbReference type="InterPro" id="IPR036525">
    <property type="entry name" value="Tubulin/FtsZ_GTPase_sf"/>
</dbReference>
<protein>
    <submittedName>
        <fullName evidence="1">Uncharacterized protein</fullName>
    </submittedName>
</protein>
<keyword evidence="2" id="KW-1185">Reference proteome</keyword>